<dbReference type="GO" id="GO:1990351">
    <property type="term" value="C:transporter complex"/>
    <property type="evidence" value="ECO:0007669"/>
    <property type="project" value="TreeGrafter"/>
</dbReference>
<dbReference type="GO" id="GO:0009279">
    <property type="term" value="C:cell outer membrane"/>
    <property type="evidence" value="ECO:0007669"/>
    <property type="project" value="UniProtKB-SubCell"/>
</dbReference>
<evidence type="ECO:0000256" key="5">
    <source>
        <dbReference type="ARBA" id="ARBA00023288"/>
    </source>
</evidence>
<evidence type="ECO:0000256" key="7">
    <source>
        <dbReference type="SAM" id="SignalP"/>
    </source>
</evidence>
<dbReference type="Proteomes" id="UP000295657">
    <property type="component" value="Unassembled WGS sequence"/>
</dbReference>
<dbReference type="GO" id="GO:0015920">
    <property type="term" value="P:lipopolysaccharide transport"/>
    <property type="evidence" value="ECO:0007669"/>
    <property type="project" value="TreeGrafter"/>
</dbReference>
<gene>
    <name evidence="6" type="primary">lptE</name>
    <name evidence="8" type="ORF">EDC45_1200</name>
</gene>
<dbReference type="AlphaFoldDB" id="A0A4V3D9P8"/>
<dbReference type="Pfam" id="PF04390">
    <property type="entry name" value="LptE"/>
    <property type="match status" value="1"/>
</dbReference>
<evidence type="ECO:0000256" key="2">
    <source>
        <dbReference type="ARBA" id="ARBA00023136"/>
    </source>
</evidence>
<feature type="chain" id="PRO_5020262042" description="LPS-assembly lipoprotein LptE" evidence="7">
    <location>
        <begin position="24"/>
        <end position="169"/>
    </location>
</feature>
<dbReference type="PANTHER" id="PTHR38098">
    <property type="entry name" value="LPS-ASSEMBLY LIPOPROTEIN LPTE"/>
    <property type="match status" value="1"/>
</dbReference>
<evidence type="ECO:0000256" key="4">
    <source>
        <dbReference type="ARBA" id="ARBA00023237"/>
    </source>
</evidence>
<comment type="subcellular location">
    <subcellularLocation>
        <location evidence="6">Cell outer membrane</location>
        <topology evidence="6">Lipid-anchor</topology>
    </subcellularLocation>
</comment>
<keyword evidence="4 6" id="KW-0998">Cell outer membrane</keyword>
<organism evidence="8 9">
    <name type="scientific">Mesocricetibacter intestinalis</name>
    <dbReference type="NCBI Taxonomy" id="1521930"/>
    <lineage>
        <taxon>Bacteria</taxon>
        <taxon>Pseudomonadati</taxon>
        <taxon>Pseudomonadota</taxon>
        <taxon>Gammaproteobacteria</taxon>
        <taxon>Pasteurellales</taxon>
        <taxon>Pasteurellaceae</taxon>
        <taxon>Mesocricetibacter</taxon>
    </lineage>
</organism>
<keyword evidence="2 6" id="KW-0472">Membrane</keyword>
<reference evidence="8 9" key="1">
    <citation type="submission" date="2019-03" db="EMBL/GenBank/DDBJ databases">
        <title>Genomic Encyclopedia of Type Strains, Phase IV (KMG-IV): sequencing the most valuable type-strain genomes for metagenomic binning, comparative biology and taxonomic classification.</title>
        <authorList>
            <person name="Goeker M."/>
        </authorList>
    </citation>
    <scope>NUCLEOTIDE SEQUENCE [LARGE SCALE GENOMIC DNA]</scope>
    <source>
        <strain evidence="8 9">DSM 28403</strain>
    </source>
</reference>
<name>A0A4V3D9P8_9PAST</name>
<evidence type="ECO:0000313" key="8">
    <source>
        <dbReference type="EMBL" id="TDQ58127.1"/>
    </source>
</evidence>
<keyword evidence="5 6" id="KW-0449">Lipoprotein</keyword>
<dbReference type="GO" id="GO:0001530">
    <property type="term" value="F:lipopolysaccharide binding"/>
    <property type="evidence" value="ECO:0007669"/>
    <property type="project" value="TreeGrafter"/>
</dbReference>
<comment type="subunit">
    <text evidence="6">Component of the lipopolysaccharide transport and assembly complex. Interacts with LptD.</text>
</comment>
<keyword evidence="9" id="KW-1185">Reference proteome</keyword>
<dbReference type="InterPro" id="IPR007485">
    <property type="entry name" value="LPS_assembly_LptE"/>
</dbReference>
<comment type="caution">
    <text evidence="8">The sequence shown here is derived from an EMBL/GenBank/DDBJ whole genome shotgun (WGS) entry which is preliminary data.</text>
</comment>
<dbReference type="HAMAP" id="MF_01186">
    <property type="entry name" value="LPS_assembly_LptE"/>
    <property type="match status" value="1"/>
</dbReference>
<evidence type="ECO:0000256" key="6">
    <source>
        <dbReference type="HAMAP-Rule" id="MF_01186"/>
    </source>
</evidence>
<evidence type="ECO:0000313" key="9">
    <source>
        <dbReference type="Proteomes" id="UP000295657"/>
    </source>
</evidence>
<evidence type="ECO:0000256" key="1">
    <source>
        <dbReference type="ARBA" id="ARBA00022729"/>
    </source>
</evidence>
<comment type="function">
    <text evidence="6">Together with LptD, is involved in the assembly of lipopolysaccharide (LPS) at the surface of the outer membrane. Required for the proper assembly of LptD. Binds LPS and may serve as the LPS recognition site at the outer membrane.</text>
</comment>
<proteinExistence type="inferred from homology"/>
<dbReference type="PROSITE" id="PS51257">
    <property type="entry name" value="PROKAR_LIPOPROTEIN"/>
    <property type="match status" value="1"/>
</dbReference>
<feature type="signal peptide" evidence="7">
    <location>
        <begin position="1"/>
        <end position="23"/>
    </location>
</feature>
<dbReference type="EMBL" id="SNYQ01000003">
    <property type="protein sequence ID" value="TDQ58127.1"/>
    <property type="molecule type" value="Genomic_DNA"/>
</dbReference>
<evidence type="ECO:0000256" key="3">
    <source>
        <dbReference type="ARBA" id="ARBA00023139"/>
    </source>
</evidence>
<dbReference type="RefSeq" id="WP_133544451.1">
    <property type="nucleotide sequence ID" value="NZ_SNYQ01000003.1"/>
</dbReference>
<protein>
    <recommendedName>
        <fullName evidence="6">LPS-assembly lipoprotein LptE</fullName>
    </recommendedName>
</protein>
<dbReference type="GO" id="GO:0043165">
    <property type="term" value="P:Gram-negative-bacterium-type cell outer membrane assembly"/>
    <property type="evidence" value="ECO:0007669"/>
    <property type="project" value="UniProtKB-UniRule"/>
</dbReference>
<keyword evidence="1 6" id="KW-0732">Signal</keyword>
<keyword evidence="3 6" id="KW-0564">Palmitate</keyword>
<accession>A0A4V3D9P8</accession>
<dbReference type="OrthoDB" id="5801564at2"/>
<comment type="similarity">
    <text evidence="6">Belongs to the LptE lipoprotein family.</text>
</comment>
<sequence length="169" mass="19074">MLKQLKVLVITTTLLLLSACGFQFQNGQLIPPALKTLAFESPDPYSDMARALRKQLQMNDIRLVDSASDVPLLRLNKSSSNDEVASVFKQGREAEKILILDVEASVRLPNSMVYPIHVKVNRTFFDNSRAALAKSAEKEIIWNDMREQAARQLISKMVALQHQINTEKH</sequence>
<dbReference type="Gene3D" id="3.30.160.150">
    <property type="entry name" value="Lipoprotein like domain"/>
    <property type="match status" value="1"/>
</dbReference>
<dbReference type="PANTHER" id="PTHR38098:SF1">
    <property type="entry name" value="LPS-ASSEMBLY LIPOPROTEIN LPTE"/>
    <property type="match status" value="1"/>
</dbReference>